<evidence type="ECO:0000313" key="5">
    <source>
        <dbReference type="Proteomes" id="UP000007129"/>
    </source>
</evidence>
<accession>K2QY52</accession>
<sequence length="1275" mass="143979">MEDPSREWVWHPAAQDYYMHHWDGSQWIMIWARSRDSIAEPIAEPNSEDAGGSQANFPADAILGKPATGTFEALDPEYMIQPHARRFFTTGRVFAVLFTEPLGSTTRNGLDMDNISTVMYGEQVFTAIRRFVVVKEGRGFCYACPISTYGGRGTGKRGLNPSTHAIIYTTGSIPQYVSGECELQKSPIELLPANPSVTLTPASRINFAIHYPIQHNVKVKDLGVVRVEMIPDLIHYASDVTQDLNYISLILSLFFLKPQLSECVLSVMDTAHFYYHGKAAHHSYYTAGRNWETKPDKLESYFVSNHLETTKANSSSVVRPHRLCEDCQVFCSQSKIIRGSEAAREEEFMLHSSFVRLSDGYLGGCHLCALIWHKLDEAQKDLLLDIDEELWEKPEHVISASIRPSEAQQEATRYKCYGMEITFGCPPGGQASRTQNAVKTKLWITQDDTQFDVDGLSCDTSSERSLQCLRKWHGDCLHNHPDCQTTTMLQRRLPSRLLYIGDTEPFSKVYLRDAETIAEDAEYVTLSHAWGQSDGTRASCQILEHKNLATLVAGITQQDLPRTFQDAVTISRRLGFKYLWIDSLCIIQDSPEDWENESASMAAIYGASALNLVALGVDSHQGCFVRRNPLKLTPCKLNQDSVKTTYALHCCVDVEMAFDWAPSMQRAWVAQERVLAPRNVFFGGPELFWTCTQGTFSEKGPTPKLFPSGYRGPGCPDKMAFAILKQRRDTEHPGSERMQDFSVLWHGLLKTYLCAKLSYQTDKLVAFSGVAWAIQNHSGLSYWAGLWKETFLMDCLWACVQAGTRPKIWRAPTWSWGSIDNGEPIFTLWLDDDRWKPEKEIHCSVVAFEIQHENDREHGLPDMTRGVVTLEGPAKEVRLSALDTTLSFSRQYTLPGGGLRKNHLGVADLHSGSQYLFMPDTTNISDFKMLLLLVSTMRHSAGSFPERKFKKLDRVEFGLVLQANDEEGPGYSRIGSFRHCHDAGMTASPIFVQEELSRRRVVAFCGSTTVMEQSQGRGEDQIPYPDATAARDPYREWIWDAEAGDHWMYIVDSAYEYPVKTWYSTFAQTQLHQQPVSEVPQSPNSSHNVSSTGVRQLPQNVCNDEVHPSYLVRNRRFFEQGRMFAILAHEPEEFSTNLDSDTETAVDEFGILVYYRTFRLVVVQTGIRLCYACPVTSYWGQGTNRAGVTPSSHAVVHTVDTEPVYLEGEEDNIDKEAIAIEPSDGTVRLHPASRIDFGVRYPVSHNWRVKDLGKVCEEDQPNFIYYAVESFEPNA</sequence>
<evidence type="ECO:0000259" key="3">
    <source>
        <dbReference type="Pfam" id="PF20233"/>
    </source>
</evidence>
<comment type="caution">
    <text evidence="4">The sequence shown here is derived from an EMBL/GenBank/DDBJ whole genome shotgun (WGS) entry which is preliminary data.</text>
</comment>
<feature type="region of interest" description="Disordered" evidence="1">
    <location>
        <begin position="1074"/>
        <end position="1094"/>
    </location>
</feature>
<dbReference type="PANTHER" id="PTHR33112:SF8">
    <property type="entry name" value="HETEROKARYON INCOMPATIBILITY DOMAIN-CONTAINING PROTEIN"/>
    <property type="match status" value="1"/>
</dbReference>
<evidence type="ECO:0000256" key="1">
    <source>
        <dbReference type="SAM" id="MobiDB-lite"/>
    </source>
</evidence>
<dbReference type="InParanoid" id="K2QY52"/>
<dbReference type="HOGENOM" id="CLU_263586_0_0_1"/>
<dbReference type="PANTHER" id="PTHR33112">
    <property type="entry name" value="DOMAIN PROTEIN, PUTATIVE-RELATED"/>
    <property type="match status" value="1"/>
</dbReference>
<dbReference type="VEuPathDB" id="FungiDB:MPH_07979"/>
<name>K2QY52_MACPH</name>
<feature type="domain" description="DUF6590" evidence="3">
    <location>
        <begin position="1115"/>
        <end position="1263"/>
    </location>
</feature>
<gene>
    <name evidence="4" type="ORF">MPH_07979</name>
</gene>
<reference evidence="4 5" key="1">
    <citation type="journal article" date="2012" name="BMC Genomics">
        <title>Tools to kill: Genome of one of the most destructive plant pathogenic fungi Macrophomina phaseolina.</title>
        <authorList>
            <person name="Islam M.S."/>
            <person name="Haque M.S."/>
            <person name="Islam M.M."/>
            <person name="Emdad E.M."/>
            <person name="Halim A."/>
            <person name="Hossen Q.M.M."/>
            <person name="Hossain M.Z."/>
            <person name="Ahmed B."/>
            <person name="Rahim S."/>
            <person name="Rahman M.S."/>
            <person name="Alam M.M."/>
            <person name="Hou S."/>
            <person name="Wan X."/>
            <person name="Saito J.A."/>
            <person name="Alam M."/>
        </authorList>
    </citation>
    <scope>NUCLEOTIDE SEQUENCE [LARGE SCALE GENOMIC DNA]</scope>
    <source>
        <strain evidence="4 5">MS6</strain>
    </source>
</reference>
<dbReference type="Proteomes" id="UP000007129">
    <property type="component" value="Unassembled WGS sequence"/>
</dbReference>
<dbReference type="Pfam" id="PF20233">
    <property type="entry name" value="DUF6590"/>
    <property type="match status" value="2"/>
</dbReference>
<dbReference type="InterPro" id="IPR010730">
    <property type="entry name" value="HET"/>
</dbReference>
<proteinExistence type="predicted"/>
<feature type="domain" description="Heterokaryon incompatibility" evidence="2">
    <location>
        <begin position="523"/>
        <end position="672"/>
    </location>
</feature>
<dbReference type="AlphaFoldDB" id="K2QY52"/>
<dbReference type="OrthoDB" id="3559580at2759"/>
<dbReference type="InterPro" id="IPR046497">
    <property type="entry name" value="DUF6590"/>
</dbReference>
<dbReference type="eggNOG" id="ENOG502S8TM">
    <property type="taxonomic scope" value="Eukaryota"/>
</dbReference>
<protein>
    <submittedName>
        <fullName evidence="4">Heterokaryon incompatibility</fullName>
    </submittedName>
</protein>
<evidence type="ECO:0000259" key="2">
    <source>
        <dbReference type="Pfam" id="PF06985"/>
    </source>
</evidence>
<dbReference type="Pfam" id="PF06985">
    <property type="entry name" value="HET"/>
    <property type="match status" value="1"/>
</dbReference>
<dbReference type="EMBL" id="AHHD01000336">
    <property type="protein sequence ID" value="EKG14856.1"/>
    <property type="molecule type" value="Genomic_DNA"/>
</dbReference>
<feature type="domain" description="DUF6590" evidence="3">
    <location>
        <begin position="85"/>
        <end position="234"/>
    </location>
</feature>
<organism evidence="4 5">
    <name type="scientific">Macrophomina phaseolina (strain MS6)</name>
    <name type="common">Charcoal rot fungus</name>
    <dbReference type="NCBI Taxonomy" id="1126212"/>
    <lineage>
        <taxon>Eukaryota</taxon>
        <taxon>Fungi</taxon>
        <taxon>Dikarya</taxon>
        <taxon>Ascomycota</taxon>
        <taxon>Pezizomycotina</taxon>
        <taxon>Dothideomycetes</taxon>
        <taxon>Dothideomycetes incertae sedis</taxon>
        <taxon>Botryosphaeriales</taxon>
        <taxon>Botryosphaeriaceae</taxon>
        <taxon>Macrophomina</taxon>
    </lineage>
</organism>
<evidence type="ECO:0000313" key="4">
    <source>
        <dbReference type="EMBL" id="EKG14856.1"/>
    </source>
</evidence>